<accession>A0A9P7UCG7</accession>
<dbReference type="EMBL" id="JAESDN010000004">
    <property type="protein sequence ID" value="KAG7051004.1"/>
    <property type="molecule type" value="Genomic_DNA"/>
</dbReference>
<sequence>MSSPSQRYVPGRGEPALGLAVVVVVARARFRVRTNGRKGRALMGVSGGRKDGGGKVGWMVGGCEDGRRETGNGVTGYGETAGGRGQRAAAQQRASTTSSLGPRFHFPLALNCPCECLPSFGGDLAPTFRGSRPRSHVPVLAV</sequence>
<protein>
    <submittedName>
        <fullName evidence="2">Uncharacterized protein</fullName>
    </submittedName>
</protein>
<comment type="caution">
    <text evidence="2">The sequence shown here is derived from an EMBL/GenBank/DDBJ whole genome shotgun (WGS) entry which is preliminary data.</text>
</comment>
<organism evidence="2 3">
    <name type="scientific">Colletotrichum scovillei</name>
    <dbReference type="NCBI Taxonomy" id="1209932"/>
    <lineage>
        <taxon>Eukaryota</taxon>
        <taxon>Fungi</taxon>
        <taxon>Dikarya</taxon>
        <taxon>Ascomycota</taxon>
        <taxon>Pezizomycotina</taxon>
        <taxon>Sordariomycetes</taxon>
        <taxon>Hypocreomycetidae</taxon>
        <taxon>Glomerellales</taxon>
        <taxon>Glomerellaceae</taxon>
        <taxon>Colletotrichum</taxon>
        <taxon>Colletotrichum acutatum species complex</taxon>
    </lineage>
</organism>
<dbReference type="Proteomes" id="UP000699042">
    <property type="component" value="Unassembled WGS sequence"/>
</dbReference>
<keyword evidence="3" id="KW-1185">Reference proteome</keyword>
<feature type="compositionally biased region" description="Gly residues" evidence="1">
    <location>
        <begin position="73"/>
        <end position="85"/>
    </location>
</feature>
<reference evidence="2" key="1">
    <citation type="submission" date="2021-05" db="EMBL/GenBank/DDBJ databases">
        <title>Comparative genomics of three Colletotrichum scovillei strains and genetic complementation revealed genes involved fungal growth and virulence on chili pepper.</title>
        <authorList>
            <person name="Hsieh D.-K."/>
            <person name="Chuang S.-C."/>
            <person name="Chen C.-Y."/>
            <person name="Chao Y.-T."/>
            <person name="Lu M.-Y.J."/>
            <person name="Lee M.-H."/>
            <person name="Shih M.-C."/>
        </authorList>
    </citation>
    <scope>NUCLEOTIDE SEQUENCE</scope>
    <source>
        <strain evidence="2">Coll-153</strain>
    </source>
</reference>
<name>A0A9P7UCG7_9PEZI</name>
<proteinExistence type="predicted"/>
<evidence type="ECO:0000313" key="2">
    <source>
        <dbReference type="EMBL" id="KAG7051004.1"/>
    </source>
</evidence>
<feature type="region of interest" description="Disordered" evidence="1">
    <location>
        <begin position="67"/>
        <end position="92"/>
    </location>
</feature>
<feature type="non-terminal residue" evidence="2">
    <location>
        <position position="142"/>
    </location>
</feature>
<evidence type="ECO:0000313" key="3">
    <source>
        <dbReference type="Proteomes" id="UP000699042"/>
    </source>
</evidence>
<dbReference type="AlphaFoldDB" id="A0A9P7UCG7"/>
<gene>
    <name evidence="2" type="ORF">JMJ77_001633</name>
</gene>
<evidence type="ECO:0000256" key="1">
    <source>
        <dbReference type="SAM" id="MobiDB-lite"/>
    </source>
</evidence>